<dbReference type="EMBL" id="MG520669">
    <property type="protein sequence ID" value="AUX81673.1"/>
    <property type="molecule type" value="Genomic_DNA"/>
</dbReference>
<sequence length="135" mass="14170">MNRQGIYINGKQVFDSKGKEINSVQIINSTVQTVVGINKGYISMAAGNNVLIVDGQTIALEPSPTINIEVFGNVTNLNAGSENVRVTGDAKSVSTVSGDVTVDGNVTSNVKTVSADIHCKSILGKINTVSGDIYR</sequence>
<protein>
    <recommendedName>
        <fullName evidence="2">Heme utilization protein</fullName>
    </recommendedName>
</protein>
<evidence type="ECO:0000313" key="1">
    <source>
        <dbReference type="EMBL" id="AUX81673.1"/>
    </source>
</evidence>
<dbReference type="AlphaFoldDB" id="A0A2L0HJ07"/>
<organism evidence="1">
    <name type="scientific">Pasteurella multocida</name>
    <dbReference type="NCBI Taxonomy" id="747"/>
    <lineage>
        <taxon>Bacteria</taxon>
        <taxon>Pseudomonadati</taxon>
        <taxon>Pseudomonadota</taxon>
        <taxon>Gammaproteobacteria</taxon>
        <taxon>Pasteurellales</taxon>
        <taxon>Pasteurellaceae</taxon>
        <taxon>Pasteurella</taxon>
    </lineage>
</organism>
<proteinExistence type="predicted"/>
<dbReference type="RefSeq" id="WP_014325831.1">
    <property type="nucleotide sequence ID" value="NZ_CP015558.1"/>
</dbReference>
<reference evidence="1" key="1">
    <citation type="submission" date="2017-11" db="EMBL/GenBank/DDBJ databases">
        <title>A novel aadA aminoglycoside resistance gene in bovine and porcine pathogens.</title>
        <authorList>
            <person name="Cameron A."/>
            <person name="Klima C.L."/>
            <person name="Ha R."/>
            <person name="Gruninger R.G."/>
            <person name="Zaheer R."/>
            <person name="McAllister T."/>
        </authorList>
    </citation>
    <scope>NUCLEOTIDE SEQUENCE</scope>
    <source>
        <strain evidence="1">PM13</strain>
    </source>
</reference>
<evidence type="ECO:0008006" key="2">
    <source>
        <dbReference type="Google" id="ProtNLM"/>
    </source>
</evidence>
<dbReference type="GeneID" id="67369336"/>
<accession>A0A2L0HJ07</accession>
<name>A0A2L0HJ07_PASMD</name>